<accession>D2PYN5</accession>
<dbReference type="Proteomes" id="UP000007967">
    <property type="component" value="Chromosome"/>
</dbReference>
<sequence length="101" mass="10950">MNNEIFQQFAGMADSSQRYKMLGQARATDADDHGLTMARLIDGGSYNGPDADIVFMNARLGINEAHHQSEDLGKRGQAGMNCVDMGRETSQTCQVIANGLI</sequence>
<dbReference type="KEGG" id="kfl:Kfla_0762"/>
<reference evidence="1 2" key="2">
    <citation type="journal article" date="2010" name="Stand. Genomic Sci.">
        <title>Complete genome sequence of Kribbella flavida type strain (IFO 14399).</title>
        <authorList>
            <person name="Pukall R."/>
            <person name="Lapidus A."/>
            <person name="Glavina Del Rio T."/>
            <person name="Copeland A."/>
            <person name="Tice H."/>
            <person name="Cheng J.-F."/>
            <person name="Lucas S."/>
            <person name="Chen F."/>
            <person name="Nolan M."/>
            <person name="LaButti K."/>
            <person name="Pati A."/>
            <person name="Ivanova N."/>
            <person name="Mavrommatis K."/>
            <person name="Mikhailova N."/>
            <person name="Pitluck S."/>
            <person name="Bruce D."/>
            <person name="Goodwin L."/>
            <person name="Land M."/>
            <person name="Hauser L."/>
            <person name="Chang Y.-J."/>
            <person name="Jeffries C.D."/>
            <person name="Chen A."/>
            <person name="Palaniappan K."/>
            <person name="Chain P."/>
            <person name="Rohde M."/>
            <person name="Goeker M."/>
            <person name="Bristow J."/>
            <person name="Eisen J.A."/>
            <person name="Markowitz V."/>
            <person name="Hugenholtz P."/>
            <person name="Kyrpides N.C."/>
            <person name="Klenk H.-P."/>
            <person name="Brettin T."/>
        </authorList>
    </citation>
    <scope>NUCLEOTIDE SEQUENCE [LARGE SCALE GENOMIC DNA]</scope>
    <source>
        <strain evidence="2">DSM 17836 / JCM 10339 / NBRC 14399</strain>
    </source>
</reference>
<dbReference type="STRING" id="479435.Kfla_0762"/>
<dbReference type="RefSeq" id="WP_012918437.1">
    <property type="nucleotide sequence ID" value="NC_013729.1"/>
</dbReference>
<dbReference type="EMBL" id="CP001736">
    <property type="protein sequence ID" value="ADB29881.1"/>
    <property type="molecule type" value="Genomic_DNA"/>
</dbReference>
<protein>
    <submittedName>
        <fullName evidence="1">Uncharacterized protein</fullName>
    </submittedName>
</protein>
<keyword evidence="2" id="KW-1185">Reference proteome</keyword>
<proteinExistence type="predicted"/>
<evidence type="ECO:0000313" key="2">
    <source>
        <dbReference type="Proteomes" id="UP000007967"/>
    </source>
</evidence>
<name>D2PYN5_KRIFD</name>
<dbReference type="AlphaFoldDB" id="D2PYN5"/>
<evidence type="ECO:0000313" key="1">
    <source>
        <dbReference type="EMBL" id="ADB29881.1"/>
    </source>
</evidence>
<reference evidence="2" key="1">
    <citation type="submission" date="2009-09" db="EMBL/GenBank/DDBJ databases">
        <title>The complete genome of Kribbella flavida DSM 17836.</title>
        <authorList>
            <consortium name="US DOE Joint Genome Institute (JGI-PGF)"/>
            <person name="Lucas S."/>
            <person name="Copeland A."/>
            <person name="Lapidus A."/>
            <person name="Glavina del Rio T."/>
            <person name="Dalin E."/>
            <person name="Tice H."/>
            <person name="Bruce D."/>
            <person name="Goodwin L."/>
            <person name="Pitluck S."/>
            <person name="Kyrpides N."/>
            <person name="Mavromatis K."/>
            <person name="Ivanova N."/>
            <person name="Saunders E."/>
            <person name="Brettin T."/>
            <person name="Detter J.C."/>
            <person name="Han C."/>
            <person name="Larimer F."/>
            <person name="Land M."/>
            <person name="Hauser L."/>
            <person name="Markowitz V."/>
            <person name="Cheng J.-F."/>
            <person name="Hugenholtz P."/>
            <person name="Woyke T."/>
            <person name="Wu D."/>
            <person name="Pukall R."/>
            <person name="Klenk H.-P."/>
            <person name="Eisen J.A."/>
        </authorList>
    </citation>
    <scope>NUCLEOTIDE SEQUENCE [LARGE SCALE GENOMIC DNA]</scope>
    <source>
        <strain evidence="2">DSM 17836 / JCM 10339 / NBRC 14399</strain>
    </source>
</reference>
<organism evidence="1 2">
    <name type="scientific">Kribbella flavida (strain DSM 17836 / JCM 10339 / NBRC 14399)</name>
    <dbReference type="NCBI Taxonomy" id="479435"/>
    <lineage>
        <taxon>Bacteria</taxon>
        <taxon>Bacillati</taxon>
        <taxon>Actinomycetota</taxon>
        <taxon>Actinomycetes</taxon>
        <taxon>Propionibacteriales</taxon>
        <taxon>Kribbellaceae</taxon>
        <taxon>Kribbella</taxon>
    </lineage>
</organism>
<gene>
    <name evidence="1" type="ordered locus">Kfla_0762</name>
</gene>
<dbReference type="HOGENOM" id="CLU_2287806_0_0_11"/>
<dbReference type="OrthoDB" id="9961051at2"/>